<name>L7JZX5_TRAHO</name>
<proteinExistence type="predicted"/>
<accession>L7JZX5</accession>
<reference evidence="1 2" key="1">
    <citation type="journal article" date="2012" name="PLoS Pathog.">
        <title>The genome of the obligate intracellular parasite Trachipleistophora hominis: new insights into microsporidian genome dynamics and reductive evolution.</title>
        <authorList>
            <person name="Heinz E."/>
            <person name="Williams T.A."/>
            <person name="Nakjang S."/>
            <person name="Noel C.J."/>
            <person name="Swan D.C."/>
            <person name="Goldberg A.V."/>
            <person name="Harris S.R."/>
            <person name="Weinmaier T."/>
            <person name="Markert S."/>
            <person name="Becher D."/>
            <person name="Bernhardt J."/>
            <person name="Dagan T."/>
            <person name="Hacker C."/>
            <person name="Lucocq J.M."/>
            <person name="Schweder T."/>
            <person name="Rattei T."/>
            <person name="Hall N."/>
            <person name="Hirt R.P."/>
            <person name="Embley T.M."/>
        </authorList>
    </citation>
    <scope>NUCLEOTIDE SEQUENCE [LARGE SCALE GENOMIC DNA]</scope>
</reference>
<protein>
    <submittedName>
        <fullName evidence="1">Uncharacterized protein</fullName>
    </submittedName>
</protein>
<gene>
    <name evidence="1" type="ORF">THOM_0021</name>
</gene>
<dbReference type="VEuPathDB" id="MicrosporidiaDB:THOM_0021"/>
<evidence type="ECO:0000313" key="2">
    <source>
        <dbReference type="Proteomes" id="UP000011185"/>
    </source>
</evidence>
<evidence type="ECO:0000313" key="1">
    <source>
        <dbReference type="EMBL" id="ELQ76994.1"/>
    </source>
</evidence>
<dbReference type="InParanoid" id="L7JZX5"/>
<sequence>MKIFVPFSMLLPVLIELFRENNSFTHTSQALFAVNEVKPEFDKDQNDILKVTFYNNQYDIFYYRIKEENGIKEIRITQILTIM</sequence>
<dbReference type="AlphaFoldDB" id="L7JZX5"/>
<dbReference type="EMBL" id="JH993798">
    <property type="protein sequence ID" value="ELQ76994.1"/>
    <property type="molecule type" value="Genomic_DNA"/>
</dbReference>
<dbReference type="Proteomes" id="UP000011185">
    <property type="component" value="Unassembled WGS sequence"/>
</dbReference>
<dbReference type="HOGENOM" id="CLU_2544213_0_0_1"/>
<organism evidence="1 2">
    <name type="scientific">Trachipleistophora hominis</name>
    <name type="common">Microsporidian parasite</name>
    <dbReference type="NCBI Taxonomy" id="72359"/>
    <lineage>
        <taxon>Eukaryota</taxon>
        <taxon>Fungi</taxon>
        <taxon>Fungi incertae sedis</taxon>
        <taxon>Microsporidia</taxon>
        <taxon>Pleistophoridae</taxon>
        <taxon>Trachipleistophora</taxon>
    </lineage>
</organism>
<keyword evidence="2" id="KW-1185">Reference proteome</keyword>